<dbReference type="GO" id="GO:0003700">
    <property type="term" value="F:DNA-binding transcription factor activity"/>
    <property type="evidence" value="ECO:0007669"/>
    <property type="project" value="InterPro"/>
</dbReference>
<feature type="domain" description="HTH lysR-type" evidence="5">
    <location>
        <begin position="1"/>
        <end position="59"/>
    </location>
</feature>
<dbReference type="InterPro" id="IPR005119">
    <property type="entry name" value="LysR_subst-bd"/>
</dbReference>
<dbReference type="PANTHER" id="PTHR30537:SF5">
    <property type="entry name" value="HTH-TYPE TRANSCRIPTIONAL ACTIVATOR TTDR-RELATED"/>
    <property type="match status" value="1"/>
</dbReference>
<comment type="similarity">
    <text evidence="1">Belongs to the LysR transcriptional regulatory family.</text>
</comment>
<keyword evidence="3" id="KW-0238">DNA-binding</keyword>
<dbReference type="RefSeq" id="WP_318954809.1">
    <property type="nucleotide sequence ID" value="NZ_CP137555.1"/>
</dbReference>
<organism evidence="6 7">
    <name type="scientific">Microbulbifer pacificus</name>
    <dbReference type="NCBI Taxonomy" id="407164"/>
    <lineage>
        <taxon>Bacteria</taxon>
        <taxon>Pseudomonadati</taxon>
        <taxon>Pseudomonadota</taxon>
        <taxon>Gammaproteobacteria</taxon>
        <taxon>Cellvibrionales</taxon>
        <taxon>Microbulbiferaceae</taxon>
        <taxon>Microbulbifer</taxon>
    </lineage>
</organism>
<dbReference type="GO" id="GO:0006351">
    <property type="term" value="P:DNA-templated transcription"/>
    <property type="evidence" value="ECO:0007669"/>
    <property type="project" value="TreeGrafter"/>
</dbReference>
<dbReference type="KEGG" id="mpaf:R5R33_04280"/>
<dbReference type="PROSITE" id="PS50931">
    <property type="entry name" value="HTH_LYSR"/>
    <property type="match status" value="1"/>
</dbReference>
<dbReference type="Gene3D" id="3.40.190.290">
    <property type="match status" value="1"/>
</dbReference>
<gene>
    <name evidence="6" type="ORF">R5R33_04280</name>
</gene>
<dbReference type="GO" id="GO:0043565">
    <property type="term" value="F:sequence-specific DNA binding"/>
    <property type="evidence" value="ECO:0007669"/>
    <property type="project" value="TreeGrafter"/>
</dbReference>
<proteinExistence type="inferred from homology"/>
<dbReference type="FunFam" id="3.40.190.290:FF:000001">
    <property type="entry name" value="Transcriptional regulator, LysR family"/>
    <property type="match status" value="1"/>
</dbReference>
<evidence type="ECO:0000256" key="4">
    <source>
        <dbReference type="ARBA" id="ARBA00023163"/>
    </source>
</evidence>
<dbReference type="EMBL" id="CP137555">
    <property type="protein sequence ID" value="WOX06352.1"/>
    <property type="molecule type" value="Genomic_DNA"/>
</dbReference>
<protein>
    <submittedName>
        <fullName evidence="6">LysR family transcriptional regulator</fullName>
    </submittedName>
</protein>
<dbReference type="Pfam" id="PF00126">
    <property type="entry name" value="HTH_1"/>
    <property type="match status" value="1"/>
</dbReference>
<keyword evidence="7" id="KW-1185">Reference proteome</keyword>
<dbReference type="InterPro" id="IPR058163">
    <property type="entry name" value="LysR-type_TF_proteobact-type"/>
</dbReference>
<dbReference type="InterPro" id="IPR000847">
    <property type="entry name" value="LysR_HTH_N"/>
</dbReference>
<evidence type="ECO:0000256" key="2">
    <source>
        <dbReference type="ARBA" id="ARBA00023015"/>
    </source>
</evidence>
<dbReference type="Proteomes" id="UP001302477">
    <property type="component" value="Chromosome"/>
</dbReference>
<dbReference type="SUPFAM" id="SSF46785">
    <property type="entry name" value="Winged helix' DNA-binding domain"/>
    <property type="match status" value="1"/>
</dbReference>
<evidence type="ECO:0000256" key="1">
    <source>
        <dbReference type="ARBA" id="ARBA00009437"/>
    </source>
</evidence>
<evidence type="ECO:0000259" key="5">
    <source>
        <dbReference type="PROSITE" id="PS50931"/>
    </source>
</evidence>
<evidence type="ECO:0000313" key="6">
    <source>
        <dbReference type="EMBL" id="WOX06352.1"/>
    </source>
</evidence>
<dbReference type="Gene3D" id="1.10.10.10">
    <property type="entry name" value="Winged helix-like DNA-binding domain superfamily/Winged helix DNA-binding domain"/>
    <property type="match status" value="1"/>
</dbReference>
<dbReference type="PANTHER" id="PTHR30537">
    <property type="entry name" value="HTH-TYPE TRANSCRIPTIONAL REGULATOR"/>
    <property type="match status" value="1"/>
</dbReference>
<dbReference type="Pfam" id="PF03466">
    <property type="entry name" value="LysR_substrate"/>
    <property type="match status" value="1"/>
</dbReference>
<evidence type="ECO:0000313" key="7">
    <source>
        <dbReference type="Proteomes" id="UP001302477"/>
    </source>
</evidence>
<dbReference type="InterPro" id="IPR036388">
    <property type="entry name" value="WH-like_DNA-bd_sf"/>
</dbReference>
<dbReference type="AlphaFoldDB" id="A0AAU0N085"/>
<keyword evidence="2" id="KW-0805">Transcription regulation</keyword>
<dbReference type="CDD" id="cd08422">
    <property type="entry name" value="PBP2_CrgA_like"/>
    <property type="match status" value="1"/>
</dbReference>
<evidence type="ECO:0000256" key="3">
    <source>
        <dbReference type="ARBA" id="ARBA00023125"/>
    </source>
</evidence>
<dbReference type="InterPro" id="IPR036390">
    <property type="entry name" value="WH_DNA-bd_sf"/>
</dbReference>
<keyword evidence="4" id="KW-0804">Transcription</keyword>
<dbReference type="FunFam" id="1.10.10.10:FF:000001">
    <property type="entry name" value="LysR family transcriptional regulator"/>
    <property type="match status" value="1"/>
</dbReference>
<name>A0AAU0N085_9GAMM</name>
<dbReference type="SUPFAM" id="SSF53850">
    <property type="entry name" value="Periplasmic binding protein-like II"/>
    <property type="match status" value="1"/>
</dbReference>
<reference evidence="6 7" key="1">
    <citation type="submission" date="2023-10" db="EMBL/GenBank/DDBJ databases">
        <title>Description of Microbulbifer bruguierae sp. nov., isolated from the sediments of mangrove plant Bruguiera sexangula and comparative genomic analyses of the genus Microbulbifer.</title>
        <authorList>
            <person name="Long M."/>
        </authorList>
    </citation>
    <scope>NUCLEOTIDE SEQUENCE [LARGE SCALE GENOMIC DNA]</scope>
    <source>
        <strain evidence="6 7">SPO729</strain>
    </source>
</reference>
<sequence length="304" mass="33948">MDRISALTAFVAVADEGGFKNAADKLNLSNQLVSKYVSQLEEHLKVRLFNRTTRRVRLTEEGQQCYQFAQQILESLTDMESQLGEMQSEAQGQLRISAPVTFATRHLAPLIGDFKKAHPAVGMELQLNDRKVDVVEEGFDVALRIGKLKSSSLIARRLAPIRLVVCASPDYLQREGVPETPEDLRLEHYLRYSYLEPSPAESRLMLALKRSSAIAAASLASNNGEILMQAAIAGQGYVLQPTFIVGDAIKAGKLTAILREFEPEPLGLYAVYPHRKLLATKLKVFIEFISSYFGDPPYWDDFDE</sequence>
<accession>A0AAU0N085</accession>